<dbReference type="AlphaFoldDB" id="A0A9N9P9Z4"/>
<keyword evidence="1" id="KW-0812">Transmembrane</keyword>
<reference evidence="2" key="1">
    <citation type="submission" date="2021-06" db="EMBL/GenBank/DDBJ databases">
        <authorList>
            <person name="Kallberg Y."/>
            <person name="Tangrot J."/>
            <person name="Rosling A."/>
        </authorList>
    </citation>
    <scope>NUCLEOTIDE SEQUENCE</scope>
    <source>
        <strain evidence="2">IN212</strain>
    </source>
</reference>
<keyword evidence="1" id="KW-0472">Membrane</keyword>
<proteinExistence type="predicted"/>
<organism evidence="2 3">
    <name type="scientific">Racocetra fulgida</name>
    <dbReference type="NCBI Taxonomy" id="60492"/>
    <lineage>
        <taxon>Eukaryota</taxon>
        <taxon>Fungi</taxon>
        <taxon>Fungi incertae sedis</taxon>
        <taxon>Mucoromycota</taxon>
        <taxon>Glomeromycotina</taxon>
        <taxon>Glomeromycetes</taxon>
        <taxon>Diversisporales</taxon>
        <taxon>Gigasporaceae</taxon>
        <taxon>Racocetra</taxon>
    </lineage>
</organism>
<sequence length="173" mass="19909">VIYQKTAIIPAIVPILALSSCTALIVIRAISMMYLSCFYQHSLFDCYDNDEVFEEEDSEVLDVENVIQGIYSTFKRIFSNVKTDIIHVASINNEESSSSVEKKNRRFYSYGSEIAKVLNVIKCKYSYSNMQFNWTITGRYNRSDKSHLMTWTIDREIDGNCHKILVSKNNCAP</sequence>
<evidence type="ECO:0000256" key="1">
    <source>
        <dbReference type="SAM" id="Phobius"/>
    </source>
</evidence>
<feature type="non-terminal residue" evidence="2">
    <location>
        <position position="1"/>
    </location>
</feature>
<evidence type="ECO:0000313" key="3">
    <source>
        <dbReference type="Proteomes" id="UP000789396"/>
    </source>
</evidence>
<accession>A0A9N9P9Z4</accession>
<keyword evidence="3" id="KW-1185">Reference proteome</keyword>
<feature type="transmembrane region" description="Helical" evidence="1">
    <location>
        <begin position="6"/>
        <end position="27"/>
    </location>
</feature>
<dbReference type="EMBL" id="CAJVPZ010071672">
    <property type="protein sequence ID" value="CAG8800853.1"/>
    <property type="molecule type" value="Genomic_DNA"/>
</dbReference>
<dbReference type="OrthoDB" id="10406496at2759"/>
<dbReference type="Proteomes" id="UP000789396">
    <property type="component" value="Unassembled WGS sequence"/>
</dbReference>
<comment type="caution">
    <text evidence="2">The sequence shown here is derived from an EMBL/GenBank/DDBJ whole genome shotgun (WGS) entry which is preliminary data.</text>
</comment>
<protein>
    <submittedName>
        <fullName evidence="2">2942_t:CDS:1</fullName>
    </submittedName>
</protein>
<keyword evidence="1" id="KW-1133">Transmembrane helix</keyword>
<gene>
    <name evidence="2" type="ORF">RFULGI_LOCUS17702</name>
</gene>
<evidence type="ECO:0000313" key="2">
    <source>
        <dbReference type="EMBL" id="CAG8800853.1"/>
    </source>
</evidence>
<name>A0A9N9P9Z4_9GLOM</name>
<feature type="non-terminal residue" evidence="2">
    <location>
        <position position="173"/>
    </location>
</feature>